<dbReference type="EMBL" id="CAMXCT030006757">
    <property type="protein sequence ID" value="CAL4806881.1"/>
    <property type="molecule type" value="Genomic_DNA"/>
</dbReference>
<keyword evidence="4" id="KW-1185">Reference proteome</keyword>
<name>A0A9P1M4Z9_9DINO</name>
<reference evidence="2" key="1">
    <citation type="submission" date="2022-10" db="EMBL/GenBank/DDBJ databases">
        <authorList>
            <person name="Chen Y."/>
            <person name="Dougan E. K."/>
            <person name="Chan C."/>
            <person name="Rhodes N."/>
            <person name="Thang M."/>
        </authorList>
    </citation>
    <scope>NUCLEOTIDE SEQUENCE</scope>
</reference>
<dbReference type="EMBL" id="CAMXCT010006757">
    <property type="protein sequence ID" value="CAI4019569.1"/>
    <property type="molecule type" value="Genomic_DNA"/>
</dbReference>
<accession>A0A9P1M4Z9</accession>
<feature type="region of interest" description="Disordered" evidence="1">
    <location>
        <begin position="57"/>
        <end position="132"/>
    </location>
</feature>
<feature type="compositionally biased region" description="Polar residues" evidence="1">
    <location>
        <begin position="104"/>
        <end position="117"/>
    </location>
</feature>
<dbReference type="EMBL" id="CAMXCT020006757">
    <property type="protein sequence ID" value="CAL1172944.1"/>
    <property type="molecule type" value="Genomic_DNA"/>
</dbReference>
<comment type="caution">
    <text evidence="2">The sequence shown here is derived from an EMBL/GenBank/DDBJ whole genome shotgun (WGS) entry which is preliminary data.</text>
</comment>
<evidence type="ECO:0000313" key="4">
    <source>
        <dbReference type="Proteomes" id="UP001152797"/>
    </source>
</evidence>
<reference evidence="3" key="2">
    <citation type="submission" date="2024-04" db="EMBL/GenBank/DDBJ databases">
        <authorList>
            <person name="Chen Y."/>
            <person name="Shah S."/>
            <person name="Dougan E. K."/>
            <person name="Thang M."/>
            <person name="Chan C."/>
        </authorList>
    </citation>
    <scope>NUCLEOTIDE SEQUENCE [LARGE SCALE GENOMIC DNA]</scope>
</reference>
<dbReference type="AlphaFoldDB" id="A0A9P1M4Z9"/>
<evidence type="ECO:0000256" key="1">
    <source>
        <dbReference type="SAM" id="MobiDB-lite"/>
    </source>
</evidence>
<proteinExistence type="predicted"/>
<feature type="region of interest" description="Disordered" evidence="1">
    <location>
        <begin position="161"/>
        <end position="182"/>
    </location>
</feature>
<sequence>MVRCRGKYANCGANELQKFKEEVIQKYLGVPKERFGNSPRESDLEVEDIPGLVPMASRRSRLSDRRSSLPDLTAPRCDPSLDWKEPSYQTYSRKSSPEECTGATGATLSNASKGTNVPSPATTSPGTAGTGGAGLTQRFWNYFRKPGRKVESSETNCFVLPAEAPREPAGTRTAGIGVRGDGSSWAKRKVLASWR</sequence>
<evidence type="ECO:0000313" key="3">
    <source>
        <dbReference type="EMBL" id="CAL1172944.1"/>
    </source>
</evidence>
<protein>
    <submittedName>
        <fullName evidence="2">Uncharacterized protein</fullName>
    </submittedName>
</protein>
<feature type="compositionally biased region" description="Low complexity" evidence="1">
    <location>
        <begin position="118"/>
        <end position="127"/>
    </location>
</feature>
<dbReference type="Proteomes" id="UP001152797">
    <property type="component" value="Unassembled WGS sequence"/>
</dbReference>
<organism evidence="2">
    <name type="scientific">Cladocopium goreaui</name>
    <dbReference type="NCBI Taxonomy" id="2562237"/>
    <lineage>
        <taxon>Eukaryota</taxon>
        <taxon>Sar</taxon>
        <taxon>Alveolata</taxon>
        <taxon>Dinophyceae</taxon>
        <taxon>Suessiales</taxon>
        <taxon>Symbiodiniaceae</taxon>
        <taxon>Cladocopium</taxon>
    </lineage>
</organism>
<gene>
    <name evidence="2" type="ORF">C1SCF055_LOCUS44063</name>
</gene>
<evidence type="ECO:0000313" key="2">
    <source>
        <dbReference type="EMBL" id="CAI4019569.1"/>
    </source>
</evidence>